<feature type="transmembrane region" description="Helical" evidence="7">
    <location>
        <begin position="117"/>
        <end position="135"/>
    </location>
</feature>
<feature type="transmembrane region" description="Helical" evidence="7">
    <location>
        <begin position="214"/>
        <end position="234"/>
    </location>
</feature>
<keyword evidence="4 7" id="KW-0812">Transmembrane</keyword>
<dbReference type="PROSITE" id="PS50928">
    <property type="entry name" value="ABC_TM1"/>
    <property type="match status" value="1"/>
</dbReference>
<keyword evidence="6 7" id="KW-0472">Membrane</keyword>
<dbReference type="EMBL" id="LR215010">
    <property type="protein sequence ID" value="VEU68709.1"/>
    <property type="molecule type" value="Genomic_DNA"/>
</dbReference>
<evidence type="ECO:0000256" key="7">
    <source>
        <dbReference type="SAM" id="Phobius"/>
    </source>
</evidence>
<dbReference type="SUPFAM" id="SSF161098">
    <property type="entry name" value="MetI-like"/>
    <property type="match status" value="2"/>
</dbReference>
<gene>
    <name evidence="9" type="ORF">NCTC10146_00158</name>
</gene>
<keyword evidence="5 7" id="KW-1133">Transmembrane helix</keyword>
<proteinExistence type="predicted"/>
<feature type="transmembrane region" description="Helical" evidence="7">
    <location>
        <begin position="291"/>
        <end position="312"/>
    </location>
</feature>
<feature type="transmembrane region" description="Helical" evidence="7">
    <location>
        <begin position="513"/>
        <end position="531"/>
    </location>
</feature>
<comment type="subcellular location">
    <subcellularLocation>
        <location evidence="1">Cell membrane</location>
        <topology evidence="1">Multi-pass membrane protein</topology>
    </subcellularLocation>
</comment>
<feature type="transmembrane region" description="Helical" evidence="7">
    <location>
        <begin position="410"/>
        <end position="427"/>
    </location>
</feature>
<evidence type="ECO:0000313" key="10">
    <source>
        <dbReference type="Proteomes" id="UP000290495"/>
    </source>
</evidence>
<dbReference type="RefSeq" id="WP_004794489.1">
    <property type="nucleotide sequence ID" value="NZ_LR215010.1"/>
</dbReference>
<dbReference type="Proteomes" id="UP000290495">
    <property type="component" value="Chromosome"/>
</dbReference>
<evidence type="ECO:0000256" key="1">
    <source>
        <dbReference type="ARBA" id="ARBA00004651"/>
    </source>
</evidence>
<dbReference type="AlphaFoldDB" id="A0A449AQ78"/>
<feature type="domain" description="ABC transmembrane type-1" evidence="8">
    <location>
        <begin position="347"/>
        <end position="528"/>
    </location>
</feature>
<keyword evidence="3" id="KW-1003">Cell membrane</keyword>
<reference evidence="9 10" key="1">
    <citation type="submission" date="2019-01" db="EMBL/GenBank/DDBJ databases">
        <authorList>
            <consortium name="Pathogen Informatics"/>
        </authorList>
    </citation>
    <scope>NUCLEOTIDE SEQUENCE [LARGE SCALE GENOMIC DNA]</scope>
    <source>
        <strain evidence="9 10">NCTC10146</strain>
    </source>
</reference>
<evidence type="ECO:0000256" key="4">
    <source>
        <dbReference type="ARBA" id="ARBA00022692"/>
    </source>
</evidence>
<dbReference type="Gene3D" id="1.10.3720.10">
    <property type="entry name" value="MetI-like"/>
    <property type="match status" value="2"/>
</dbReference>
<dbReference type="PANTHER" id="PTHR30043">
    <property type="entry name" value="PHOSPHONATES TRANSPORT SYSTEM PERMEASE PROTEIN"/>
    <property type="match status" value="1"/>
</dbReference>
<dbReference type="GO" id="GO:0055085">
    <property type="term" value="P:transmembrane transport"/>
    <property type="evidence" value="ECO:0007669"/>
    <property type="project" value="InterPro"/>
</dbReference>
<feature type="transmembrane region" description="Helical" evidence="7">
    <location>
        <begin position="79"/>
        <end position="105"/>
    </location>
</feature>
<organism evidence="9 10">
    <name type="scientific">Mycoplasmopsis canis</name>
    <dbReference type="NCBI Taxonomy" id="29555"/>
    <lineage>
        <taxon>Bacteria</taxon>
        <taxon>Bacillati</taxon>
        <taxon>Mycoplasmatota</taxon>
        <taxon>Mycoplasmoidales</taxon>
        <taxon>Metamycoplasmataceae</taxon>
        <taxon>Mycoplasmopsis</taxon>
    </lineage>
</organism>
<sequence length="555" mass="65996">MSNQNSFSKKIRKKNFKKIFLFSVSLIILLFFMIELDFFSPIYLSGLRRFGFYISDLFKFKSEHPDLPGRSLWLWNLKYLWITLKSVTGGTVLGIILAFFTSYFSSTNIHLGRKRTYVIKFILVFFRAFPIVMFILLFKAIFSAFLAAFAIFFWSTWLWMHKYFMEIIESSNTKYFWIDVNLGKGKFKSFYKNILLVNKNRYAMNSLLSYESNVRWSSVLGTIGIIGIGFIIDYNRNDFVYLGISLFYIFLVVFSIEIFMFLYNKYLKEFIYKKTKNINYNRTFIYNRNRIILIIIKTIITIVFILSLVDLLKETINIRLLKNYTQNFFIFDFTDISQDPMFYYRDYLVIFMKTYVSLYFATFFSILYAFLMSEKVSKSFIAIFFKGLLVIIKSIPVSVYFLLFNTFLEGITAITIVLFLAAFRSLAKHINSKINSYSDSELKLYISLGLTKWQIYKKRILPEALKDILSLVVFEFENTSRNGVSYGVFATITITSKISFYQDRGLYNRIFPLLLPIFLFFIVLEITYWAIKNRDKLWKFKNNLLKKEFLRKNNL</sequence>
<evidence type="ECO:0000256" key="5">
    <source>
        <dbReference type="ARBA" id="ARBA00022989"/>
    </source>
</evidence>
<dbReference type="GO" id="GO:0005886">
    <property type="term" value="C:plasma membrane"/>
    <property type="evidence" value="ECO:0007669"/>
    <property type="project" value="UniProtKB-SubCell"/>
</dbReference>
<evidence type="ECO:0000256" key="6">
    <source>
        <dbReference type="ARBA" id="ARBA00023136"/>
    </source>
</evidence>
<feature type="transmembrane region" description="Helical" evidence="7">
    <location>
        <begin position="347"/>
        <end position="371"/>
    </location>
</feature>
<feature type="transmembrane region" description="Helical" evidence="7">
    <location>
        <begin position="141"/>
        <end position="160"/>
    </location>
</feature>
<evidence type="ECO:0000259" key="8">
    <source>
        <dbReference type="PROSITE" id="PS50928"/>
    </source>
</evidence>
<name>A0A449AQ78_9BACT</name>
<evidence type="ECO:0000256" key="2">
    <source>
        <dbReference type="ARBA" id="ARBA00022448"/>
    </source>
</evidence>
<evidence type="ECO:0000256" key="3">
    <source>
        <dbReference type="ARBA" id="ARBA00022475"/>
    </source>
</evidence>
<evidence type="ECO:0000313" key="9">
    <source>
        <dbReference type="EMBL" id="VEU68709.1"/>
    </source>
</evidence>
<feature type="transmembrane region" description="Helical" evidence="7">
    <location>
        <begin position="383"/>
        <end position="404"/>
    </location>
</feature>
<dbReference type="InterPro" id="IPR000515">
    <property type="entry name" value="MetI-like"/>
</dbReference>
<dbReference type="InterPro" id="IPR035906">
    <property type="entry name" value="MetI-like_sf"/>
</dbReference>
<protein>
    <submittedName>
        <fullName evidence="9">ABC-type phosphate/phosphonate transport system, permease component</fullName>
    </submittedName>
</protein>
<accession>A0A449AQ78</accession>
<dbReference type="PANTHER" id="PTHR30043:SF1">
    <property type="entry name" value="ABC TRANSPORT SYSTEM PERMEASE PROTEIN P69"/>
    <property type="match status" value="1"/>
</dbReference>
<feature type="transmembrane region" description="Helical" evidence="7">
    <location>
        <begin position="240"/>
        <end position="263"/>
    </location>
</feature>
<feature type="transmembrane region" description="Helical" evidence="7">
    <location>
        <begin position="20"/>
        <end position="44"/>
    </location>
</feature>
<keyword evidence="2" id="KW-0813">Transport</keyword>